<organism evidence="1 2">
    <name type="scientific">Glutamicibacter arilaitensis</name>
    <dbReference type="NCBI Taxonomy" id="256701"/>
    <lineage>
        <taxon>Bacteria</taxon>
        <taxon>Bacillati</taxon>
        <taxon>Actinomycetota</taxon>
        <taxon>Actinomycetes</taxon>
        <taxon>Micrococcales</taxon>
        <taxon>Micrococcaceae</taxon>
        <taxon>Glutamicibacter</taxon>
    </lineage>
</organism>
<evidence type="ECO:0000313" key="1">
    <source>
        <dbReference type="EMBL" id="PMQ18823.1"/>
    </source>
</evidence>
<evidence type="ECO:0000313" key="2">
    <source>
        <dbReference type="Proteomes" id="UP000235739"/>
    </source>
</evidence>
<name>A0A2N7RY57_9MICC</name>
<dbReference type="EMBL" id="PNQX01000003">
    <property type="protein sequence ID" value="PMQ18823.1"/>
    <property type="molecule type" value="Genomic_DNA"/>
</dbReference>
<accession>A0A2N7RY57</accession>
<reference evidence="1 2" key="1">
    <citation type="journal article" date="2017" name="Elife">
        <title>Extensive horizontal gene transfer in cheese-associated bacteria.</title>
        <authorList>
            <person name="Bonham K.S."/>
            <person name="Wolfe B.E."/>
            <person name="Dutton R.J."/>
        </authorList>
    </citation>
    <scope>NUCLEOTIDE SEQUENCE [LARGE SCALE GENOMIC DNA]</scope>
    <source>
        <strain evidence="1 2">JB182</strain>
    </source>
</reference>
<comment type="caution">
    <text evidence="1">The sequence shown here is derived from an EMBL/GenBank/DDBJ whole genome shotgun (WGS) entry which is preliminary data.</text>
</comment>
<dbReference type="AlphaFoldDB" id="A0A2N7RY57"/>
<protein>
    <submittedName>
        <fullName evidence="1">Uncharacterized protein</fullName>
    </submittedName>
</protein>
<sequence length="80" mass="9093">MFPASSARLTKNSSMGVQNATAMTLSPNMNRARANMMIDHAVGRRLEVLVGITDELLVFDVRDHHPIETGQWWRFPTQIR</sequence>
<proteinExistence type="predicted"/>
<gene>
    <name evidence="1" type="ORF">CIK84_15640</name>
</gene>
<dbReference type="Proteomes" id="UP000235739">
    <property type="component" value="Unassembled WGS sequence"/>
</dbReference>